<evidence type="ECO:0000313" key="2">
    <source>
        <dbReference type="Proteomes" id="UP001464923"/>
    </source>
</evidence>
<organism evidence="1 2">
    <name type="scientific">Pseudonocardia tropica</name>
    <dbReference type="NCBI Taxonomy" id="681289"/>
    <lineage>
        <taxon>Bacteria</taxon>
        <taxon>Bacillati</taxon>
        <taxon>Actinomycetota</taxon>
        <taxon>Actinomycetes</taxon>
        <taxon>Pseudonocardiales</taxon>
        <taxon>Pseudonocardiaceae</taxon>
        <taxon>Pseudonocardia</taxon>
    </lineage>
</organism>
<proteinExistence type="predicted"/>
<keyword evidence="2" id="KW-1185">Reference proteome</keyword>
<reference evidence="1 2" key="1">
    <citation type="submission" date="2024-03" db="EMBL/GenBank/DDBJ databases">
        <title>Draft genome sequence of Pseudonocardia tropica JCM 19149.</title>
        <authorList>
            <person name="Butdee W."/>
            <person name="Duangmal K."/>
        </authorList>
    </citation>
    <scope>NUCLEOTIDE SEQUENCE [LARGE SCALE GENOMIC DNA]</scope>
    <source>
        <strain evidence="1 2">JCM 19149</strain>
    </source>
</reference>
<comment type="caution">
    <text evidence="1">The sequence shown here is derived from an EMBL/GenBank/DDBJ whole genome shotgun (WGS) entry which is preliminary data.</text>
</comment>
<dbReference type="EMBL" id="JBEDNP010000045">
    <property type="protein sequence ID" value="MEQ3542477.1"/>
    <property type="molecule type" value="Genomic_DNA"/>
</dbReference>
<accession>A0ABV1K539</accession>
<protein>
    <submittedName>
        <fullName evidence="1">Uncharacterized protein</fullName>
    </submittedName>
</protein>
<evidence type="ECO:0000313" key="1">
    <source>
        <dbReference type="EMBL" id="MEQ3542477.1"/>
    </source>
</evidence>
<dbReference type="Proteomes" id="UP001464923">
    <property type="component" value="Unassembled WGS sequence"/>
</dbReference>
<gene>
    <name evidence="1" type="ORF">WHI96_27070</name>
</gene>
<sequence length="62" mass="6443">MTDLDTPLDGAPFTSRSLGHLLLAERAYAAGDSDGACEHRADAAGLRTEIARCEALVSVAGR</sequence>
<name>A0ABV1K539_9PSEU</name>
<dbReference type="RefSeq" id="WP_345651177.1">
    <property type="nucleotide sequence ID" value="NZ_BAABLY010000075.1"/>
</dbReference>